<comment type="caution">
    <text evidence="1">The sequence shown here is derived from an EMBL/GenBank/DDBJ whole genome shotgun (WGS) entry which is preliminary data.</text>
</comment>
<protein>
    <submittedName>
        <fullName evidence="1">Uncharacterized protein</fullName>
    </submittedName>
</protein>
<organism evidence="1 2">
    <name type="scientific">Pseudomonas fluorescens</name>
    <dbReference type="NCBI Taxonomy" id="294"/>
    <lineage>
        <taxon>Bacteria</taxon>
        <taxon>Pseudomonadati</taxon>
        <taxon>Pseudomonadota</taxon>
        <taxon>Gammaproteobacteria</taxon>
        <taxon>Pseudomonadales</taxon>
        <taxon>Pseudomonadaceae</taxon>
        <taxon>Pseudomonas</taxon>
    </lineage>
</organism>
<sequence>MARYRNPGHGSSQITAVYIRPKLAHGNSRLSFQQLIAHDARFCRFWFFLESVCNSYFRQAETFHAGLT</sequence>
<dbReference type="EMBL" id="LUKJ01000003">
    <property type="protein sequence ID" value="KZN19422.1"/>
    <property type="molecule type" value="Genomic_DNA"/>
</dbReference>
<accession>A0A161ZC04</accession>
<reference evidence="1 2" key="2">
    <citation type="journal article" date="2018" name="Nature">
        <title>Mutant phenotypes for thousands of bacterial genes of unknown function.</title>
        <authorList>
            <person name="Price M.N."/>
            <person name="Wetmore K.M."/>
            <person name="Waters R.J."/>
            <person name="Callaghan M."/>
            <person name="Ray J."/>
            <person name="Liu H."/>
            <person name="Kuehl J.V."/>
            <person name="Melnyk R.A."/>
            <person name="Lamson J.S."/>
            <person name="Suh Y."/>
            <person name="Carlson H.K."/>
            <person name="Esquivel Z."/>
            <person name="Sadeeshkumar H."/>
            <person name="Chakraborty R."/>
            <person name="Zane G.M."/>
            <person name="Rubin B.E."/>
            <person name="Wall J.D."/>
            <person name="Visel A."/>
            <person name="Bristow J."/>
            <person name="Blow M.J."/>
            <person name="Arkin A.P."/>
            <person name="Deutschbauer A.M."/>
        </authorList>
    </citation>
    <scope>NUCLEOTIDE SEQUENCE [LARGE SCALE GENOMIC DNA]</scope>
    <source>
        <strain evidence="1 2">FW300-N1B4</strain>
    </source>
</reference>
<name>A0A161ZC04_PSEFL</name>
<evidence type="ECO:0000313" key="1">
    <source>
        <dbReference type="EMBL" id="KZN19422.1"/>
    </source>
</evidence>
<dbReference type="Proteomes" id="UP000076489">
    <property type="component" value="Unassembled WGS sequence"/>
</dbReference>
<dbReference type="AlphaFoldDB" id="A0A161ZC04"/>
<proteinExistence type="predicted"/>
<gene>
    <name evidence="1" type="ORF">A1D17_25895</name>
</gene>
<evidence type="ECO:0000313" key="2">
    <source>
        <dbReference type="Proteomes" id="UP000076489"/>
    </source>
</evidence>
<reference evidence="2" key="1">
    <citation type="submission" date="2016-03" db="EMBL/GenBank/DDBJ databases">
        <authorList>
            <person name="Ray J."/>
            <person name="Price M."/>
            <person name="Deutschbauer A."/>
        </authorList>
    </citation>
    <scope>NUCLEOTIDE SEQUENCE [LARGE SCALE GENOMIC DNA]</scope>
    <source>
        <strain evidence="2">FW300-N1B4</strain>
    </source>
</reference>